<keyword evidence="4" id="KW-1185">Reference proteome</keyword>
<reference evidence="4" key="1">
    <citation type="submission" date="2016-10" db="EMBL/GenBank/DDBJ databases">
        <authorList>
            <person name="Varghese N."/>
            <person name="Submissions S."/>
        </authorList>
    </citation>
    <scope>NUCLEOTIDE SEQUENCE [LARGE SCALE GENOMIC DNA]</scope>
    <source>
        <strain evidence="4">DSM 123</strain>
    </source>
</reference>
<evidence type="ECO:0000313" key="3">
    <source>
        <dbReference type="EMBL" id="SEP04191.1"/>
    </source>
</evidence>
<feature type="transmembrane region" description="Helical" evidence="2">
    <location>
        <begin position="132"/>
        <end position="149"/>
    </location>
</feature>
<protein>
    <submittedName>
        <fullName evidence="3">Uncharacterized protein</fullName>
    </submittedName>
</protein>
<feature type="transmembrane region" description="Helical" evidence="2">
    <location>
        <begin position="263"/>
        <end position="291"/>
    </location>
</feature>
<feature type="transmembrane region" description="Helical" evidence="2">
    <location>
        <begin position="41"/>
        <end position="60"/>
    </location>
</feature>
<evidence type="ECO:0000256" key="2">
    <source>
        <dbReference type="SAM" id="Phobius"/>
    </source>
</evidence>
<proteinExistence type="predicted"/>
<feature type="region of interest" description="Disordered" evidence="1">
    <location>
        <begin position="1"/>
        <end position="25"/>
    </location>
</feature>
<keyword evidence="2" id="KW-1133">Transmembrane helix</keyword>
<dbReference type="AlphaFoldDB" id="A0A1H8UM14"/>
<gene>
    <name evidence="3" type="ORF">SAMN05444123_107135</name>
</gene>
<sequence>MADAERQDGRTTGRPMASAHVQSTAQPVSGRAARATWWPEALAFVIVLSAAIAIAAWMFAEYARAPDLLWRVFYHDRNSHYSFGLDLALAMRHLDPAWFFSELEKAKVWPPFHGLVLSVVLLIGGIDYRLGIVPSLTGWVATMAFVWLIARRLFADRIDGLFAAAIATTLTAASPTFRLISADVMLEGLGAGLSAAALWAYLRASATPDSAARWRLLAVILTALFFHKGNYWGLLVAPIAIAFASEHWRATVRVARTIGRVRVGTALAALLRQPLLILAALVVALVAFIYARGPTAIELFGKSVSLYPPENLTTLAYALVFLWWTLLWWRHKEAIDAALGVPGRAMLYWHVSPIAISFLLPHRLSRFLWFVGPANNPDPNAGLWQGAQFYWQVFADGFHTMPWLAIPVLALAVIGAFGLPRLTPGARAVFLFALLAWAGVVIHPQHQGRFMSTWVFAVWICSGVGAGLILGWMRNLLSPWVRGVLAMAAAASLLVVNLGHPMPEAAYTYAIHTKTGPSDLNLVRPYLPELDGAREVAVFTTFGGSKLFAWVIREHCRCNRIVDDLVPANLGSREEVRQVMTERIARSTADIIVTIDSPTSHYQLPSVGWVYSRMAGILDAMAEQTRFARAATYDLPDEQAQATIWRRR</sequence>
<dbReference type="OrthoDB" id="8133951at2"/>
<dbReference type="EMBL" id="FODT01000007">
    <property type="protein sequence ID" value="SEP04191.1"/>
    <property type="molecule type" value="Genomic_DNA"/>
</dbReference>
<feature type="transmembrane region" description="Helical" evidence="2">
    <location>
        <begin position="161"/>
        <end position="180"/>
    </location>
</feature>
<feature type="transmembrane region" description="Helical" evidence="2">
    <location>
        <begin position="425"/>
        <end position="442"/>
    </location>
</feature>
<feature type="transmembrane region" description="Helical" evidence="2">
    <location>
        <begin position="216"/>
        <end position="243"/>
    </location>
</feature>
<feature type="transmembrane region" description="Helical" evidence="2">
    <location>
        <begin position="312"/>
        <end position="329"/>
    </location>
</feature>
<feature type="transmembrane region" description="Helical" evidence="2">
    <location>
        <begin position="341"/>
        <end position="360"/>
    </location>
</feature>
<evidence type="ECO:0000313" key="4">
    <source>
        <dbReference type="Proteomes" id="UP000199615"/>
    </source>
</evidence>
<feature type="transmembrane region" description="Helical" evidence="2">
    <location>
        <begin position="454"/>
        <end position="473"/>
    </location>
</feature>
<evidence type="ECO:0000256" key="1">
    <source>
        <dbReference type="SAM" id="MobiDB-lite"/>
    </source>
</evidence>
<feature type="transmembrane region" description="Helical" evidence="2">
    <location>
        <begin position="401"/>
        <end position="419"/>
    </location>
</feature>
<dbReference type="Proteomes" id="UP000199615">
    <property type="component" value="Unassembled WGS sequence"/>
</dbReference>
<name>A0A1H8UM14_9BRAD</name>
<keyword evidence="2" id="KW-0812">Transmembrane</keyword>
<feature type="transmembrane region" description="Helical" evidence="2">
    <location>
        <begin position="479"/>
        <end position="499"/>
    </location>
</feature>
<keyword evidence="2" id="KW-0472">Membrane</keyword>
<organism evidence="3 4">
    <name type="scientific">Rhodopseudomonas pseudopalustris</name>
    <dbReference type="NCBI Taxonomy" id="1513892"/>
    <lineage>
        <taxon>Bacteria</taxon>
        <taxon>Pseudomonadati</taxon>
        <taxon>Pseudomonadota</taxon>
        <taxon>Alphaproteobacteria</taxon>
        <taxon>Hyphomicrobiales</taxon>
        <taxon>Nitrobacteraceae</taxon>
        <taxon>Rhodopseudomonas</taxon>
    </lineage>
</organism>
<feature type="compositionally biased region" description="Basic and acidic residues" evidence="1">
    <location>
        <begin position="1"/>
        <end position="11"/>
    </location>
</feature>
<accession>A0A1H8UM14</accession>